<evidence type="ECO:0000313" key="2">
    <source>
        <dbReference type="EMBL" id="PIW14505.1"/>
    </source>
</evidence>
<organism evidence="2 3">
    <name type="scientific">bacterium (Candidatus Blackallbacteria) CG17_big_fil_post_rev_8_21_14_2_50_48_46</name>
    <dbReference type="NCBI Taxonomy" id="2014261"/>
    <lineage>
        <taxon>Bacteria</taxon>
        <taxon>Candidatus Blackallbacteria</taxon>
    </lineage>
</organism>
<dbReference type="Gene3D" id="1.10.167.10">
    <property type="entry name" value="Regulator of G-protein Signalling 4, domain 2"/>
    <property type="match status" value="1"/>
</dbReference>
<accession>A0A2M7FZ43</accession>
<evidence type="ECO:0000313" key="3">
    <source>
        <dbReference type="Proteomes" id="UP000231019"/>
    </source>
</evidence>
<dbReference type="AlphaFoldDB" id="A0A2M7FZ43"/>
<dbReference type="InterPro" id="IPR044926">
    <property type="entry name" value="RGS_subdomain_2"/>
</dbReference>
<dbReference type="EMBL" id="PFFQ01000059">
    <property type="protein sequence ID" value="PIW14505.1"/>
    <property type="molecule type" value="Genomic_DNA"/>
</dbReference>
<evidence type="ECO:0000256" key="1">
    <source>
        <dbReference type="SAM" id="MobiDB-lite"/>
    </source>
</evidence>
<dbReference type="Proteomes" id="UP000231019">
    <property type="component" value="Unassembled WGS sequence"/>
</dbReference>
<name>A0A2M7FZ43_9BACT</name>
<feature type="region of interest" description="Disordered" evidence="1">
    <location>
        <begin position="1"/>
        <end position="54"/>
    </location>
</feature>
<proteinExistence type="predicted"/>
<feature type="compositionally biased region" description="Polar residues" evidence="1">
    <location>
        <begin position="29"/>
        <end position="42"/>
    </location>
</feature>
<gene>
    <name evidence="2" type="ORF">COW36_20920</name>
</gene>
<protein>
    <submittedName>
        <fullName evidence="2">Uncharacterized protein</fullName>
    </submittedName>
</protein>
<reference evidence="2 3" key="1">
    <citation type="submission" date="2017-09" db="EMBL/GenBank/DDBJ databases">
        <title>Depth-based differentiation of microbial function through sediment-hosted aquifers and enrichment of novel symbionts in the deep terrestrial subsurface.</title>
        <authorList>
            <person name="Probst A.J."/>
            <person name="Ladd B."/>
            <person name="Jarett J.K."/>
            <person name="Geller-Mcgrath D.E."/>
            <person name="Sieber C.M."/>
            <person name="Emerson J.B."/>
            <person name="Anantharaman K."/>
            <person name="Thomas B.C."/>
            <person name="Malmstrom R."/>
            <person name="Stieglmeier M."/>
            <person name="Klingl A."/>
            <person name="Woyke T."/>
            <person name="Ryan C.M."/>
            <person name="Banfield J.F."/>
        </authorList>
    </citation>
    <scope>NUCLEOTIDE SEQUENCE [LARGE SCALE GENOMIC DNA]</scope>
    <source>
        <strain evidence="2">CG17_big_fil_post_rev_8_21_14_2_50_48_46</strain>
    </source>
</reference>
<feature type="compositionally biased region" description="Polar residues" evidence="1">
    <location>
        <begin position="10"/>
        <end position="19"/>
    </location>
</feature>
<comment type="caution">
    <text evidence="2">The sequence shown here is derived from an EMBL/GenBank/DDBJ whole genome shotgun (WGS) entry which is preliminary data.</text>
</comment>
<sequence>MSDMRLNQAIPHTQINTLKPKQAEPSPALSPTQETQAPSSGYQKYAPPSPQEKPVLESQQVHSLIQNSRPSALNTARLQALSIPSLQSVQGTIQRSYEQVIKNPQNKEEAFTSLRESFKPQSLSFSDKLRSFFGMRAVLKDRKKAEQSVFGHELKNLLSVMAHPERASTRDLNTVRAFQYHCLKEFSKENVMGIDQMIKLSKMDPQDPNLEKKLLSFIQNCVNENGKYQINLPSNMRKGIMAIAKSLSTPQSPPLTQEERKEKLDTLMVKMVEVNKELYSLLKDPFLRFKQNLDHQTNQISENRFGKEWHTRLEMWSSGSFMPFAKATGKTILDGLTLGLLNCFKGWTADTKESNDLNEQLSEINKDIETMNLF</sequence>